<evidence type="ECO:0000313" key="9">
    <source>
        <dbReference type="Proteomes" id="UP000001887"/>
    </source>
</evidence>
<dbReference type="NCBIfam" id="TIGR03534">
    <property type="entry name" value="RF_mod_PrmC"/>
    <property type="match status" value="1"/>
</dbReference>
<dbReference type="OrthoDB" id="9800643at2"/>
<proteinExistence type="inferred from homology"/>
<evidence type="ECO:0000313" key="8">
    <source>
        <dbReference type="EMBL" id="ADB19404.1"/>
    </source>
</evidence>
<dbReference type="InterPro" id="IPR007848">
    <property type="entry name" value="Small_mtfrase_dom"/>
</dbReference>
<protein>
    <recommendedName>
        <fullName evidence="5">Release factor glutamine methyltransferase</fullName>
        <shortName evidence="5">RF MTase</shortName>
        <ecNumber evidence="5">2.1.1.297</ecNumber>
    </recommendedName>
    <alternativeName>
        <fullName evidence="5">N5-glutamine methyltransferase PrmC</fullName>
    </alternativeName>
    <alternativeName>
        <fullName evidence="5">Protein-(glutamine-N5) MTase PrmC</fullName>
    </alternativeName>
    <alternativeName>
        <fullName evidence="5">Protein-glutamine N-methyltransferase PrmC</fullName>
    </alternativeName>
</protein>
<dbReference type="eggNOG" id="COG2890">
    <property type="taxonomic scope" value="Bacteria"/>
</dbReference>
<feature type="binding site" evidence="5">
    <location>
        <begin position="128"/>
        <end position="132"/>
    </location>
    <ligand>
        <name>S-adenosyl-L-methionine</name>
        <dbReference type="ChEBI" id="CHEBI:59789"/>
    </ligand>
</feature>
<dbReference type="PANTHER" id="PTHR18895:SF74">
    <property type="entry name" value="MTRF1L RELEASE FACTOR GLUTAMINE METHYLTRANSFERASE"/>
    <property type="match status" value="1"/>
</dbReference>
<dbReference type="Gene3D" id="1.10.8.10">
    <property type="entry name" value="DNA helicase RuvA subunit, C-terminal domain"/>
    <property type="match status" value="1"/>
</dbReference>
<accession>D2R8V4</accession>
<evidence type="ECO:0000259" key="6">
    <source>
        <dbReference type="Pfam" id="PF05175"/>
    </source>
</evidence>
<keyword evidence="1 5" id="KW-0489">Methyltransferase</keyword>
<comment type="function">
    <text evidence="5">Methylates the class 1 translation termination release factors RF1/PrfA and RF2/PrfB on the glutamine residue of the universally conserved GGQ motif.</text>
</comment>
<evidence type="ECO:0000256" key="1">
    <source>
        <dbReference type="ARBA" id="ARBA00022603"/>
    </source>
</evidence>
<evidence type="ECO:0000256" key="4">
    <source>
        <dbReference type="ARBA" id="ARBA00048391"/>
    </source>
</evidence>
<dbReference type="EMBL" id="CP001848">
    <property type="protein sequence ID" value="ADB19404.1"/>
    <property type="molecule type" value="Genomic_DNA"/>
</dbReference>
<dbReference type="CDD" id="cd02440">
    <property type="entry name" value="AdoMet_MTases"/>
    <property type="match status" value="1"/>
</dbReference>
<dbReference type="GO" id="GO:0102559">
    <property type="term" value="F:peptide chain release factor N(5)-glutamine methyltransferase activity"/>
    <property type="evidence" value="ECO:0007669"/>
    <property type="project" value="UniProtKB-EC"/>
</dbReference>
<evidence type="ECO:0000256" key="3">
    <source>
        <dbReference type="ARBA" id="ARBA00022691"/>
    </source>
</evidence>
<feature type="domain" description="Methyltransferase small" evidence="6">
    <location>
        <begin position="121"/>
        <end position="204"/>
    </location>
</feature>
<dbReference type="Pfam" id="PF17827">
    <property type="entry name" value="PrmC_N"/>
    <property type="match status" value="1"/>
</dbReference>
<dbReference type="KEGG" id="psl:Psta_4763"/>
<dbReference type="Proteomes" id="UP000001887">
    <property type="component" value="Chromosome"/>
</dbReference>
<dbReference type="InterPro" id="IPR050320">
    <property type="entry name" value="N5-glutamine_MTase"/>
</dbReference>
<evidence type="ECO:0000256" key="2">
    <source>
        <dbReference type="ARBA" id="ARBA00022679"/>
    </source>
</evidence>
<gene>
    <name evidence="5" type="primary">prmC</name>
    <name evidence="8" type="ordered locus">Psta_4763</name>
</gene>
<dbReference type="Gene3D" id="3.40.50.150">
    <property type="entry name" value="Vaccinia Virus protein VP39"/>
    <property type="match status" value="1"/>
</dbReference>
<dbReference type="GO" id="GO:0032259">
    <property type="term" value="P:methylation"/>
    <property type="evidence" value="ECO:0007669"/>
    <property type="project" value="UniProtKB-KW"/>
</dbReference>
<dbReference type="SUPFAM" id="SSF53335">
    <property type="entry name" value="S-adenosyl-L-methionine-dependent methyltransferases"/>
    <property type="match status" value="1"/>
</dbReference>
<dbReference type="PANTHER" id="PTHR18895">
    <property type="entry name" value="HEMK METHYLTRANSFERASE"/>
    <property type="match status" value="1"/>
</dbReference>
<dbReference type="NCBIfam" id="TIGR00536">
    <property type="entry name" value="hemK_fam"/>
    <property type="match status" value="1"/>
</dbReference>
<name>D2R8V4_PIRSD</name>
<dbReference type="Pfam" id="PF05175">
    <property type="entry name" value="MTS"/>
    <property type="match status" value="1"/>
</dbReference>
<evidence type="ECO:0000256" key="5">
    <source>
        <dbReference type="HAMAP-Rule" id="MF_02126"/>
    </source>
</evidence>
<dbReference type="HAMAP" id="MF_02126">
    <property type="entry name" value="RF_methyltr_PrmC"/>
    <property type="match status" value="1"/>
</dbReference>
<dbReference type="HOGENOM" id="CLU_018398_3_1_0"/>
<keyword evidence="3 5" id="KW-0949">S-adenosyl-L-methionine</keyword>
<dbReference type="InterPro" id="IPR029063">
    <property type="entry name" value="SAM-dependent_MTases_sf"/>
</dbReference>
<dbReference type="InterPro" id="IPR040758">
    <property type="entry name" value="PrmC_N"/>
</dbReference>
<dbReference type="InterPro" id="IPR019874">
    <property type="entry name" value="RF_methyltr_PrmC"/>
</dbReference>
<dbReference type="InterPro" id="IPR004556">
    <property type="entry name" value="HemK-like"/>
</dbReference>
<organism evidence="8 9">
    <name type="scientific">Pirellula staleyi (strain ATCC 27377 / DSM 6068 / ICPB 4128)</name>
    <name type="common">Pirella staleyi</name>
    <dbReference type="NCBI Taxonomy" id="530564"/>
    <lineage>
        <taxon>Bacteria</taxon>
        <taxon>Pseudomonadati</taxon>
        <taxon>Planctomycetota</taxon>
        <taxon>Planctomycetia</taxon>
        <taxon>Pirellulales</taxon>
        <taxon>Pirellulaceae</taxon>
        <taxon>Pirellula</taxon>
    </lineage>
</organism>
<feature type="binding site" evidence="5">
    <location>
        <position position="196"/>
    </location>
    <ligand>
        <name>S-adenosyl-L-methionine</name>
        <dbReference type="ChEBI" id="CHEBI:59789"/>
    </ligand>
</feature>
<dbReference type="AlphaFoldDB" id="D2R8V4"/>
<comment type="caution">
    <text evidence="5">Lacks conserved residue(s) required for the propagation of feature annotation.</text>
</comment>
<reference evidence="8 9" key="1">
    <citation type="journal article" date="2009" name="Stand. Genomic Sci.">
        <title>Complete genome sequence of Pirellula staleyi type strain (ATCC 27377).</title>
        <authorList>
            <person name="Clum A."/>
            <person name="Tindall B.J."/>
            <person name="Sikorski J."/>
            <person name="Ivanova N."/>
            <person name="Mavrommatis K."/>
            <person name="Lucas S."/>
            <person name="Glavina del Rio T."/>
            <person name="Nolan M."/>
            <person name="Chen F."/>
            <person name="Tice H."/>
            <person name="Pitluck S."/>
            <person name="Cheng J.F."/>
            <person name="Chertkov O."/>
            <person name="Brettin T."/>
            <person name="Han C."/>
            <person name="Detter J.C."/>
            <person name="Kuske C."/>
            <person name="Bruce D."/>
            <person name="Goodwin L."/>
            <person name="Ovchinikova G."/>
            <person name="Pati A."/>
            <person name="Mikhailova N."/>
            <person name="Chen A."/>
            <person name="Palaniappan K."/>
            <person name="Land M."/>
            <person name="Hauser L."/>
            <person name="Chang Y.J."/>
            <person name="Jeffries C.D."/>
            <person name="Chain P."/>
            <person name="Rohde M."/>
            <person name="Goker M."/>
            <person name="Bristow J."/>
            <person name="Eisen J.A."/>
            <person name="Markowitz V."/>
            <person name="Hugenholtz P."/>
            <person name="Kyrpides N.C."/>
            <person name="Klenk H.P."/>
            <person name="Lapidus A."/>
        </authorList>
    </citation>
    <scope>NUCLEOTIDE SEQUENCE [LARGE SCALE GENOMIC DNA]</scope>
    <source>
        <strain evidence="9">ATCC 27377 / DSM 6068 / ICPB 4128</strain>
    </source>
</reference>
<comment type="similarity">
    <text evidence="5">Belongs to the protein N5-glutamine methyltransferase family. PrmC subfamily.</text>
</comment>
<dbReference type="EC" id="2.1.1.297" evidence="5"/>
<comment type="catalytic activity">
    <reaction evidence="4 5">
        <text>L-glutaminyl-[peptide chain release factor] + S-adenosyl-L-methionine = N(5)-methyl-L-glutaminyl-[peptide chain release factor] + S-adenosyl-L-homocysteine + H(+)</text>
        <dbReference type="Rhea" id="RHEA:42896"/>
        <dbReference type="Rhea" id="RHEA-COMP:10271"/>
        <dbReference type="Rhea" id="RHEA-COMP:10272"/>
        <dbReference type="ChEBI" id="CHEBI:15378"/>
        <dbReference type="ChEBI" id="CHEBI:30011"/>
        <dbReference type="ChEBI" id="CHEBI:57856"/>
        <dbReference type="ChEBI" id="CHEBI:59789"/>
        <dbReference type="ChEBI" id="CHEBI:61891"/>
        <dbReference type="EC" id="2.1.1.297"/>
    </reaction>
</comment>
<sequence>MSTAETWTVQKLLIWTTDYLKKGGSESARLDAEVLLASAQGCERIMLYTMFDQVVADDVRAKFRELVKKRGEGVPVAYLVGKREFYSLPLRVTSDVLIPRPETELVVMTAIDFIKAKAIAAPAVIDVGTGSGAIALAIAKNMKTAQVTAVDVSPAALAVAKQNAVDNKLEARVTLIESNLLGEIPAATKFDVIAANLPYVSDAEYEELPHSVKAFEPKLALVGGTSGSELIEKLLPQAAERMQPGALLLLELSPMLAEKVVALLKADSRFEGVESLKDLAGHARVIRATRKA</sequence>
<keyword evidence="9" id="KW-1185">Reference proteome</keyword>
<dbReference type="STRING" id="530564.Psta_4763"/>
<evidence type="ECO:0000259" key="7">
    <source>
        <dbReference type="Pfam" id="PF17827"/>
    </source>
</evidence>
<keyword evidence="2 5" id="KW-0808">Transferase</keyword>
<feature type="domain" description="Release factor glutamine methyltransferase N-terminal" evidence="7">
    <location>
        <begin position="12"/>
        <end position="81"/>
    </location>
</feature>
<feature type="binding site" evidence="5">
    <location>
        <position position="151"/>
    </location>
    <ligand>
        <name>S-adenosyl-L-methionine</name>
        <dbReference type="ChEBI" id="CHEBI:59789"/>
    </ligand>
</feature>